<dbReference type="AlphaFoldDB" id="A0A4P7XK01"/>
<sequence>MVFFPTVSSHVPTQGYPDVPEQWQTLADQQRNSGLSAAKLCKQVGVGYACFCNWRKRLSSYPAVAPTLASASY</sequence>
<dbReference type="KEGG" id="hmi:soil367_17110"/>
<protein>
    <recommendedName>
        <fullName evidence="3">Transposase</fullName>
    </recommendedName>
</protein>
<accession>A0A4P7XK01</accession>
<dbReference type="OrthoDB" id="5769209at2"/>
<evidence type="ECO:0000313" key="2">
    <source>
        <dbReference type="Proteomes" id="UP000298049"/>
    </source>
</evidence>
<dbReference type="RefSeq" id="WP_136550217.1">
    <property type="nucleotide sequence ID" value="NZ_CP031093.1"/>
</dbReference>
<reference evidence="1 2" key="1">
    <citation type="submission" date="2018-07" db="EMBL/GenBank/DDBJ databases">
        <title>Marsedoiliclastica nanhaica gen. nov. sp. nov., a novel marine hydrocarbonoclastic bacterium isolated from an in-situ enriched hydrocarbon-degrading consortium in deep-sea sediment.</title>
        <authorList>
            <person name="Dong C."/>
            <person name="Ma T."/>
            <person name="Liu R."/>
            <person name="Shao Z."/>
        </authorList>
    </citation>
    <scope>NUCLEOTIDE SEQUENCE [LARGE SCALE GENOMIC DNA]</scope>
    <source>
        <strain evidence="2">soil36-7</strain>
    </source>
</reference>
<organism evidence="1 2">
    <name type="scientific">Hydrocarboniclastica marina</name>
    <dbReference type="NCBI Taxonomy" id="2259620"/>
    <lineage>
        <taxon>Bacteria</taxon>
        <taxon>Pseudomonadati</taxon>
        <taxon>Pseudomonadota</taxon>
        <taxon>Gammaproteobacteria</taxon>
        <taxon>Alteromonadales</taxon>
        <taxon>Alteromonadaceae</taxon>
        <taxon>Hydrocarboniclastica</taxon>
    </lineage>
</organism>
<dbReference type="EMBL" id="CP031093">
    <property type="protein sequence ID" value="QCF27506.1"/>
    <property type="molecule type" value="Genomic_DNA"/>
</dbReference>
<keyword evidence="2" id="KW-1185">Reference proteome</keyword>
<dbReference type="Proteomes" id="UP000298049">
    <property type="component" value="Chromosome"/>
</dbReference>
<evidence type="ECO:0008006" key="3">
    <source>
        <dbReference type="Google" id="ProtNLM"/>
    </source>
</evidence>
<name>A0A4P7XK01_9ALTE</name>
<evidence type="ECO:0000313" key="1">
    <source>
        <dbReference type="EMBL" id="QCF27506.1"/>
    </source>
</evidence>
<gene>
    <name evidence="1" type="ORF">soil367_17110</name>
</gene>
<dbReference type="NCBIfam" id="NF047593">
    <property type="entry name" value="IS66_ISAeme5_TnpA"/>
    <property type="match status" value="1"/>
</dbReference>
<proteinExistence type="predicted"/>